<keyword evidence="2" id="KW-1185">Reference proteome</keyword>
<evidence type="ECO:0000313" key="1">
    <source>
        <dbReference type="EMBL" id="EIC01714.1"/>
    </source>
</evidence>
<dbReference type="Proteomes" id="UP000003571">
    <property type="component" value="Unassembled WGS sequence"/>
</dbReference>
<dbReference type="EMBL" id="AGRW01000047">
    <property type="protein sequence ID" value="EIC01714.1"/>
    <property type="molecule type" value="Genomic_DNA"/>
</dbReference>
<accession>H7EKY9</accession>
<organism evidence="1 2">
    <name type="scientific">Treponema saccharophilum DSM 2985</name>
    <dbReference type="NCBI Taxonomy" id="907348"/>
    <lineage>
        <taxon>Bacteria</taxon>
        <taxon>Pseudomonadati</taxon>
        <taxon>Spirochaetota</taxon>
        <taxon>Spirochaetia</taxon>
        <taxon>Spirochaetales</taxon>
        <taxon>Treponemataceae</taxon>
        <taxon>Treponema</taxon>
    </lineage>
</organism>
<comment type="caution">
    <text evidence="1">The sequence shown here is derived from an EMBL/GenBank/DDBJ whole genome shotgun (WGS) entry which is preliminary data.</text>
</comment>
<name>H7EKY9_9SPIR</name>
<dbReference type="AlphaFoldDB" id="H7EKY9"/>
<protein>
    <submittedName>
        <fullName evidence="1">Uncharacterized protein</fullName>
    </submittedName>
</protein>
<gene>
    <name evidence="1" type="ORF">TresaDRAFT_1003</name>
</gene>
<dbReference type="STRING" id="907348.TresaDRAFT_1003"/>
<proteinExistence type="predicted"/>
<sequence length="160" mass="19166">MRFTTFYGRTMTRQREVLSKIKAALKETDYSTRDFFEVDNEDEFIYVCTKDGLIGIDCCHYEFVFHPDDMSHLSLEVHFWETKDNYYFEEIKDLLPPLLEFASWYDDEGLRRIRYTAKNAYLSIDDKDIVKKALNLLRNLDNYIGEPLKKVVLKHPELRD</sequence>
<evidence type="ECO:0000313" key="2">
    <source>
        <dbReference type="Proteomes" id="UP000003571"/>
    </source>
</evidence>
<reference evidence="1 2" key="1">
    <citation type="submission" date="2011-09" db="EMBL/GenBank/DDBJ databases">
        <title>The draft genome of Treponema saccharophilum DSM 2985.</title>
        <authorList>
            <consortium name="US DOE Joint Genome Institute (JGI-PGF)"/>
            <person name="Lucas S."/>
            <person name="Copeland A."/>
            <person name="Lapidus A."/>
            <person name="Glavina del Rio T."/>
            <person name="Dalin E."/>
            <person name="Tice H."/>
            <person name="Bruce D."/>
            <person name="Goodwin L."/>
            <person name="Pitluck S."/>
            <person name="Peters L."/>
            <person name="Kyrpides N."/>
            <person name="Mavromatis K."/>
            <person name="Ivanova N."/>
            <person name="Markowitz V."/>
            <person name="Cheng J.-F."/>
            <person name="Hugenholtz P."/>
            <person name="Woyke T."/>
            <person name="Wu D."/>
            <person name="Gronow S."/>
            <person name="Wellnitz S."/>
            <person name="Brambilla E."/>
            <person name="Klenk H.-P."/>
            <person name="Eisen J.A."/>
        </authorList>
    </citation>
    <scope>NUCLEOTIDE SEQUENCE [LARGE SCALE GENOMIC DNA]</scope>
    <source>
        <strain evidence="1 2">DSM 2985</strain>
    </source>
</reference>